<evidence type="ECO:0000256" key="15">
    <source>
        <dbReference type="ARBA" id="ARBA00049453"/>
    </source>
</evidence>
<dbReference type="InterPro" id="IPR048066">
    <property type="entry name" value="ATG26_PH_GRAM1"/>
</dbReference>
<dbReference type="EMBL" id="MU865106">
    <property type="protein sequence ID" value="KAK4457595.1"/>
    <property type="molecule type" value="Genomic_DNA"/>
</dbReference>
<feature type="compositionally biased region" description="Low complexity" evidence="16">
    <location>
        <begin position="1445"/>
        <end position="1455"/>
    </location>
</feature>
<dbReference type="GO" id="GO:0034045">
    <property type="term" value="C:phagophore assembly site membrane"/>
    <property type="evidence" value="ECO:0007669"/>
    <property type="project" value="UniProtKB-SubCell"/>
</dbReference>
<evidence type="ECO:0000256" key="7">
    <source>
        <dbReference type="ARBA" id="ARBA00022490"/>
    </source>
</evidence>
<keyword evidence="12" id="KW-0472">Membrane</keyword>
<feature type="compositionally biased region" description="Low complexity" evidence="16">
    <location>
        <begin position="547"/>
        <end position="559"/>
    </location>
</feature>
<feature type="domain" description="PH" evidence="17">
    <location>
        <begin position="347"/>
        <end position="443"/>
    </location>
</feature>
<feature type="compositionally biased region" description="Basic residues" evidence="16">
    <location>
        <begin position="49"/>
        <end position="58"/>
    </location>
</feature>
<feature type="compositionally biased region" description="Polar residues" evidence="16">
    <location>
        <begin position="563"/>
        <end position="577"/>
    </location>
</feature>
<keyword evidence="11" id="KW-0072">Autophagy</keyword>
<dbReference type="Pfam" id="PF02893">
    <property type="entry name" value="GRAM"/>
    <property type="match status" value="1"/>
</dbReference>
<dbReference type="InterPro" id="IPR048065">
    <property type="entry name" value="ATG26_PH_GRAM2"/>
</dbReference>
<dbReference type="SUPFAM" id="SSF53756">
    <property type="entry name" value="UDP-Glycosyltransferase/glycogen phosphorylase"/>
    <property type="match status" value="1"/>
</dbReference>
<feature type="region of interest" description="Disordered" evidence="16">
    <location>
        <begin position="1434"/>
        <end position="1455"/>
    </location>
</feature>
<keyword evidence="6" id="KW-0813">Transport</keyword>
<dbReference type="Pfam" id="PF00169">
    <property type="entry name" value="PH"/>
    <property type="match status" value="1"/>
</dbReference>
<keyword evidence="19" id="KW-1185">Reference proteome</keyword>
<dbReference type="CDD" id="cd03784">
    <property type="entry name" value="GT1_Gtf-like"/>
    <property type="match status" value="1"/>
</dbReference>
<evidence type="ECO:0000256" key="9">
    <source>
        <dbReference type="ARBA" id="ARBA00022679"/>
    </source>
</evidence>
<dbReference type="InterPro" id="IPR001849">
    <property type="entry name" value="PH_domain"/>
</dbReference>
<comment type="subcellular location">
    <subcellularLocation>
        <location evidence="1">Cytoplasm</location>
    </subcellularLocation>
    <subcellularLocation>
        <location evidence="2">Preautophagosomal structure membrane</location>
        <topology evidence="2">Peripheral membrane protein</topology>
    </subcellularLocation>
</comment>
<evidence type="ECO:0000256" key="11">
    <source>
        <dbReference type="ARBA" id="ARBA00023006"/>
    </source>
</evidence>
<feature type="compositionally biased region" description="Pro residues" evidence="16">
    <location>
        <begin position="24"/>
        <end position="33"/>
    </location>
</feature>
<dbReference type="GO" id="GO:0005975">
    <property type="term" value="P:carbohydrate metabolic process"/>
    <property type="evidence" value="ECO:0007669"/>
    <property type="project" value="InterPro"/>
</dbReference>
<feature type="compositionally biased region" description="Low complexity" evidence="16">
    <location>
        <begin position="7"/>
        <end position="19"/>
    </location>
</feature>
<accession>A0AAV9HCW9</accession>
<evidence type="ECO:0000256" key="8">
    <source>
        <dbReference type="ARBA" id="ARBA00022676"/>
    </source>
</evidence>
<dbReference type="PROSITE" id="PS50003">
    <property type="entry name" value="PH_DOMAIN"/>
    <property type="match status" value="1"/>
</dbReference>
<dbReference type="PANTHER" id="PTHR48050:SF25">
    <property type="entry name" value="STEROL 3-BETA-GLUCOSYLTRANSFERASE"/>
    <property type="match status" value="1"/>
</dbReference>
<dbReference type="PANTHER" id="PTHR48050">
    <property type="entry name" value="STEROL 3-BETA-GLUCOSYLTRANSFERASE"/>
    <property type="match status" value="1"/>
</dbReference>
<dbReference type="EC" id="2.4.1.173" evidence="4"/>
<name>A0AAV9HCW9_9PEZI</name>
<gene>
    <name evidence="18" type="ORF">QBC42DRAFT_35761</name>
</gene>
<keyword evidence="10" id="KW-0653">Protein transport</keyword>
<comment type="catalytic activity">
    <reaction evidence="14">
        <text>ergosterol + UDP-alpha-D-glucose = ergosteryl 3-beta-D-glucoside + UDP + H(+)</text>
        <dbReference type="Rhea" id="RHEA:61836"/>
        <dbReference type="ChEBI" id="CHEBI:15378"/>
        <dbReference type="ChEBI" id="CHEBI:16933"/>
        <dbReference type="ChEBI" id="CHEBI:52973"/>
        <dbReference type="ChEBI" id="CHEBI:58223"/>
        <dbReference type="ChEBI" id="CHEBI:58885"/>
    </reaction>
    <physiologicalReaction direction="left-to-right" evidence="14">
        <dbReference type="Rhea" id="RHEA:61837"/>
    </physiologicalReaction>
</comment>
<evidence type="ECO:0000256" key="2">
    <source>
        <dbReference type="ARBA" id="ARBA00004623"/>
    </source>
</evidence>
<feature type="compositionally biased region" description="Basic and acidic residues" evidence="16">
    <location>
        <begin position="270"/>
        <end position="285"/>
    </location>
</feature>
<dbReference type="Gene3D" id="2.30.29.30">
    <property type="entry name" value="Pleckstrin-homology domain (PH domain)/Phosphotyrosine-binding domain (PTB)"/>
    <property type="match status" value="3"/>
</dbReference>
<dbReference type="InterPro" id="IPR050426">
    <property type="entry name" value="Glycosyltransferase_28"/>
</dbReference>
<feature type="region of interest" description="Disordered" evidence="16">
    <location>
        <begin position="1"/>
        <end position="94"/>
    </location>
</feature>
<feature type="compositionally biased region" description="Polar residues" evidence="16">
    <location>
        <begin position="530"/>
        <end position="543"/>
    </location>
</feature>
<keyword evidence="7" id="KW-0963">Cytoplasm</keyword>
<evidence type="ECO:0000313" key="18">
    <source>
        <dbReference type="EMBL" id="KAK4457595.1"/>
    </source>
</evidence>
<dbReference type="FunFam" id="3.40.50.2000:FF:000029">
    <property type="entry name" value="Sterol 3-beta-glucosyltransferase"/>
    <property type="match status" value="1"/>
</dbReference>
<comment type="catalytic activity">
    <reaction evidence="15">
        <text>a sterol + UDP-alpha-D-glucose = a sterol 3-beta-D-glucoside + UDP + H(+)</text>
        <dbReference type="Rhea" id="RHEA:22724"/>
        <dbReference type="ChEBI" id="CHEBI:15378"/>
        <dbReference type="ChEBI" id="CHEBI:15889"/>
        <dbReference type="ChEBI" id="CHEBI:37424"/>
        <dbReference type="ChEBI" id="CHEBI:58223"/>
        <dbReference type="ChEBI" id="CHEBI:58885"/>
        <dbReference type="EC" id="2.4.1.173"/>
    </reaction>
    <physiologicalReaction direction="left-to-right" evidence="15">
        <dbReference type="Rhea" id="RHEA:22725"/>
    </physiologicalReaction>
</comment>
<dbReference type="InterPro" id="IPR004182">
    <property type="entry name" value="GRAM"/>
</dbReference>
<evidence type="ECO:0000256" key="12">
    <source>
        <dbReference type="ARBA" id="ARBA00023136"/>
    </source>
</evidence>
<dbReference type="Pfam" id="PF03033">
    <property type="entry name" value="Glyco_transf_28"/>
    <property type="match status" value="1"/>
</dbReference>
<dbReference type="InterPro" id="IPR002213">
    <property type="entry name" value="UDP_glucos_trans"/>
</dbReference>
<evidence type="ECO:0000256" key="14">
    <source>
        <dbReference type="ARBA" id="ARBA00047886"/>
    </source>
</evidence>
<dbReference type="InterPro" id="IPR011993">
    <property type="entry name" value="PH-like_dom_sf"/>
</dbReference>
<keyword evidence="9" id="KW-0808">Transferase</keyword>
<evidence type="ECO:0000256" key="3">
    <source>
        <dbReference type="ARBA" id="ARBA00006962"/>
    </source>
</evidence>
<dbReference type="CDD" id="cd13215">
    <property type="entry name" value="PH-GRAM1_AGT26"/>
    <property type="match status" value="1"/>
</dbReference>
<feature type="region of interest" description="Disordered" evidence="16">
    <location>
        <begin position="270"/>
        <end position="290"/>
    </location>
</feature>
<dbReference type="CDD" id="cd13216">
    <property type="entry name" value="PH-GRAM2_AGT26"/>
    <property type="match status" value="1"/>
</dbReference>
<keyword evidence="8" id="KW-0328">Glycosyltransferase</keyword>
<dbReference type="FunFam" id="2.30.29.30:FF:000560">
    <property type="entry name" value="Sterol 3-beta-glucosyltransferase"/>
    <property type="match status" value="1"/>
</dbReference>
<protein>
    <recommendedName>
        <fullName evidence="5">Sterol 3-beta-glucosyltransferase</fullName>
        <ecNumber evidence="4">2.4.1.173</ecNumber>
    </recommendedName>
    <alternativeName>
        <fullName evidence="13">Autophagy-related protein 26</fullName>
    </alternativeName>
</protein>
<feature type="compositionally biased region" description="Low complexity" evidence="16">
    <location>
        <begin position="649"/>
        <end position="662"/>
    </location>
</feature>
<feature type="region of interest" description="Disordered" evidence="16">
    <location>
        <begin position="118"/>
        <end position="235"/>
    </location>
</feature>
<evidence type="ECO:0000256" key="16">
    <source>
        <dbReference type="SAM" id="MobiDB-lite"/>
    </source>
</evidence>
<feature type="compositionally biased region" description="Polar residues" evidence="16">
    <location>
        <begin position="633"/>
        <end position="647"/>
    </location>
</feature>
<evidence type="ECO:0000256" key="1">
    <source>
        <dbReference type="ARBA" id="ARBA00004496"/>
    </source>
</evidence>
<sequence>MAPIQPVSPAAAAVGAGSSKSQHPDPPPIPPLAIPSSPVATPEGQTARRVARKLQKKRRDGEHTPTMELPESLRKSDDNVDDEEEVLRPQGYGGGMFMNMNQSIFGLIAAAGSQADFADRFEGQSSDDDDDDEGGSHPMAMTIAAPRGLQPKRSETLAPHLAQTTVLRKHVASNDKVEGRHRRKISESRLLRSVPGLSRLSDKVKSSKSPRTKPVAEEGTMPASDDAAELSSHPSDLAPSIEITRTESRTTAPVMSRMLEARAELASRPSFDLDRLSGEHSRGADSGETGPTELAKRLMAIFEFDSPEEVIEEYPCWLLQHVLLQGYMYITTRHIAFYAYLPKKANEVAKSGYLSKCGKRNPKYNRYWFRLKGDVLSYYRDPQNLYFPSGHVDLRYGISASITDKDKEGVNFTLTTHTRTYYFRADSPQSAREWVKSLQRVIFRSHNDGDSVKISLPIENVIDVEETQMLEFADTCKIRVIDNDETYAIDEYFFSFFGYGKEAINILKILVEDSNSHTPGRTEPLGPNSEVVSSKRTSTSGSREQAPKAPAAPAAQGGKITENIKTTLSPVSPNHPSSPRPSIDGPRSSFDAFRPFRRRSSLDASQALDLHHQTSPRRSFSDGRRSMSKNRMADSQTEDSYVQSLEDPSQASLSALVASASSEDPSASQILRGSEVFHRPTIQRAESSSRRLRDSQILPSPPRHRAPATVKGAPEQPGPSAAQPANQRPGETEGAPPTPTLQSIAAMGTFPFKKANAWMGFLDQQSRRMSNLLATESMGYVEKVSGMWKGGKKHYDEPVGLRTDDEDADPEEKANSEARFRAHFALPDSEKLQAAYFGNILRVLPLYGKIYIGSRHLCFRSLLPGTRTKLILPFKDIENVDKQKGFRIGYSGLVVVIRGHEELFFEFNRAEIRDDCAITVLQNLEATRYLRDSTVLDQEEEEVAQAAVAERDALDEARTDEFPDHEVKLPHQTSCVSEAPTILFDDPRASFLNFKPNKSLKVTCLTIGSRGDVQPYIALCKKLIDEGHRPRIATHMEFKSWVEGHGIDFSPVGGDPSELMRLCIQNGTFTWSFLKEANSTMRGWLDGLLLSAWDACQGSDLLIESPSAMAGIHIAEALGIPYFRAFTMPWTRTRAYPHAFIMPGQKMGGGYNWFTYVMFDNVFWRATAHQINRWRNRTLGLPSTTLEKLQINKVPFLYNFSPYVVPPPLDYSDWIRVTGYWFLDEGQGQKWTPPKELTDFIEKARADGKPLVYVGFGSIIVPDPAKMTQEVIDAVEKADVRCILSKGWSERTAEKAGSGGEHQQEPKFPESIFLIQSAPHDWLFRQIDAAAHHGGSGTTGASLRAGIPTIIRPFFGDQHFFGMRVEDLGVGICLKKWGSTSFARALWEATHSERMITRAKVLGEQIRKENGVDVAIQSIYRDLEYATNLIKAKAGKNQPRKASEADGGATATSGGAAEVHAAGAGVDLDDDEEEESWTFVGGDAETIDDDGDGGLMKTVADLRDLNLAANKSFEGLESSKVMGGAAGSGAAVS</sequence>
<dbReference type="SMART" id="SM00233">
    <property type="entry name" value="PH"/>
    <property type="match status" value="1"/>
</dbReference>
<dbReference type="Proteomes" id="UP001321749">
    <property type="component" value="Unassembled WGS sequence"/>
</dbReference>
<evidence type="ECO:0000256" key="4">
    <source>
        <dbReference type="ARBA" id="ARBA00012650"/>
    </source>
</evidence>
<dbReference type="GO" id="GO:0016906">
    <property type="term" value="F:sterol 3-beta-glucosyltransferase activity"/>
    <property type="evidence" value="ECO:0007669"/>
    <property type="project" value="UniProtKB-EC"/>
</dbReference>
<evidence type="ECO:0000256" key="10">
    <source>
        <dbReference type="ARBA" id="ARBA00022927"/>
    </source>
</evidence>
<feature type="region of interest" description="Disordered" evidence="16">
    <location>
        <begin position="516"/>
        <end position="740"/>
    </location>
</feature>
<evidence type="ECO:0000256" key="13">
    <source>
        <dbReference type="ARBA" id="ARBA00029843"/>
    </source>
</evidence>
<reference evidence="18" key="1">
    <citation type="journal article" date="2023" name="Mol. Phylogenet. Evol.">
        <title>Genome-scale phylogeny and comparative genomics of the fungal order Sordariales.</title>
        <authorList>
            <person name="Hensen N."/>
            <person name="Bonometti L."/>
            <person name="Westerberg I."/>
            <person name="Brannstrom I.O."/>
            <person name="Guillou S."/>
            <person name="Cros-Aarteil S."/>
            <person name="Calhoun S."/>
            <person name="Haridas S."/>
            <person name="Kuo A."/>
            <person name="Mondo S."/>
            <person name="Pangilinan J."/>
            <person name="Riley R."/>
            <person name="LaButti K."/>
            <person name="Andreopoulos B."/>
            <person name="Lipzen A."/>
            <person name="Chen C."/>
            <person name="Yan M."/>
            <person name="Daum C."/>
            <person name="Ng V."/>
            <person name="Clum A."/>
            <person name="Steindorff A."/>
            <person name="Ohm R.A."/>
            <person name="Martin F."/>
            <person name="Silar P."/>
            <person name="Natvig D.O."/>
            <person name="Lalanne C."/>
            <person name="Gautier V."/>
            <person name="Ament-Velasquez S.L."/>
            <person name="Kruys A."/>
            <person name="Hutchinson M.I."/>
            <person name="Powell A.J."/>
            <person name="Barry K."/>
            <person name="Miller A.N."/>
            <person name="Grigoriev I.V."/>
            <person name="Debuchy R."/>
            <person name="Gladieux P."/>
            <person name="Hiltunen Thoren M."/>
            <person name="Johannesson H."/>
        </authorList>
    </citation>
    <scope>NUCLEOTIDE SEQUENCE</scope>
    <source>
        <strain evidence="18">PSN324</strain>
    </source>
</reference>
<comment type="similarity">
    <text evidence="3">Belongs to the glycosyltransferase 28 family.</text>
</comment>
<dbReference type="GO" id="GO:0016125">
    <property type="term" value="P:sterol metabolic process"/>
    <property type="evidence" value="ECO:0007669"/>
    <property type="project" value="TreeGrafter"/>
</dbReference>
<dbReference type="InterPro" id="IPR004276">
    <property type="entry name" value="GlycoTrans_28_N"/>
</dbReference>
<evidence type="ECO:0000313" key="19">
    <source>
        <dbReference type="Proteomes" id="UP001321749"/>
    </source>
</evidence>
<evidence type="ECO:0000256" key="6">
    <source>
        <dbReference type="ARBA" id="ARBA00022448"/>
    </source>
</evidence>
<dbReference type="SMART" id="SM00568">
    <property type="entry name" value="GRAM"/>
    <property type="match status" value="2"/>
</dbReference>
<dbReference type="FunFam" id="2.30.29.30:FF:000303">
    <property type="entry name" value="Sterol 3-beta-glucosyltransferase"/>
    <property type="match status" value="1"/>
</dbReference>
<dbReference type="GO" id="GO:0006914">
    <property type="term" value="P:autophagy"/>
    <property type="evidence" value="ECO:0007669"/>
    <property type="project" value="UniProtKB-KW"/>
</dbReference>
<dbReference type="FunFam" id="3.40.50.2000:FF:000009">
    <property type="entry name" value="Sterol 3-beta-glucosyltransferase UGT80A2"/>
    <property type="match status" value="1"/>
</dbReference>
<reference evidence="18" key="2">
    <citation type="submission" date="2023-06" db="EMBL/GenBank/DDBJ databases">
        <authorList>
            <consortium name="Lawrence Berkeley National Laboratory"/>
            <person name="Mondo S.J."/>
            <person name="Hensen N."/>
            <person name="Bonometti L."/>
            <person name="Westerberg I."/>
            <person name="Brannstrom I.O."/>
            <person name="Guillou S."/>
            <person name="Cros-Aarteil S."/>
            <person name="Calhoun S."/>
            <person name="Haridas S."/>
            <person name="Kuo A."/>
            <person name="Pangilinan J."/>
            <person name="Riley R."/>
            <person name="Labutti K."/>
            <person name="Andreopoulos B."/>
            <person name="Lipzen A."/>
            <person name="Chen C."/>
            <person name="Yanf M."/>
            <person name="Daum C."/>
            <person name="Ng V."/>
            <person name="Clum A."/>
            <person name="Steindorff A."/>
            <person name="Ohm R."/>
            <person name="Martin F."/>
            <person name="Silar P."/>
            <person name="Natvig D."/>
            <person name="Lalanne C."/>
            <person name="Gautier V."/>
            <person name="Ament-Velasquez S.L."/>
            <person name="Kruys A."/>
            <person name="Hutchinson M.I."/>
            <person name="Powell A.J."/>
            <person name="Barry K."/>
            <person name="Miller A.N."/>
            <person name="Grigoriev I.V."/>
            <person name="Debuchy R."/>
            <person name="Gladieux P."/>
            <person name="Thoren M.H."/>
            <person name="Johannesson H."/>
        </authorList>
    </citation>
    <scope>NUCLEOTIDE SEQUENCE</scope>
    <source>
        <strain evidence="18">PSN324</strain>
    </source>
</reference>
<dbReference type="GO" id="GO:0015031">
    <property type="term" value="P:protein transport"/>
    <property type="evidence" value="ECO:0007669"/>
    <property type="project" value="UniProtKB-KW"/>
</dbReference>
<organism evidence="18 19">
    <name type="scientific">Cladorrhinum samala</name>
    <dbReference type="NCBI Taxonomy" id="585594"/>
    <lineage>
        <taxon>Eukaryota</taxon>
        <taxon>Fungi</taxon>
        <taxon>Dikarya</taxon>
        <taxon>Ascomycota</taxon>
        <taxon>Pezizomycotina</taxon>
        <taxon>Sordariomycetes</taxon>
        <taxon>Sordariomycetidae</taxon>
        <taxon>Sordariales</taxon>
        <taxon>Podosporaceae</taxon>
        <taxon>Cladorrhinum</taxon>
    </lineage>
</organism>
<evidence type="ECO:0000256" key="5">
    <source>
        <dbReference type="ARBA" id="ARBA00017894"/>
    </source>
</evidence>
<feature type="compositionally biased region" description="Basic and acidic residues" evidence="16">
    <location>
        <begin position="59"/>
        <end position="78"/>
    </location>
</feature>
<evidence type="ECO:0000259" key="17">
    <source>
        <dbReference type="PROSITE" id="PS50003"/>
    </source>
</evidence>
<comment type="caution">
    <text evidence="18">The sequence shown here is derived from an EMBL/GenBank/DDBJ whole genome shotgun (WGS) entry which is preliminary data.</text>
</comment>
<dbReference type="SUPFAM" id="SSF50729">
    <property type="entry name" value="PH domain-like"/>
    <property type="match status" value="1"/>
</dbReference>
<dbReference type="InterPro" id="IPR010610">
    <property type="entry name" value="EryCIII-like_C"/>
</dbReference>
<proteinExistence type="inferred from homology"/>
<dbReference type="Gene3D" id="3.40.50.2000">
    <property type="entry name" value="Glycogen Phosphorylase B"/>
    <property type="match status" value="2"/>
</dbReference>
<dbReference type="Pfam" id="PF06722">
    <property type="entry name" value="EryCIII-like_C"/>
    <property type="match status" value="1"/>
</dbReference>